<evidence type="ECO:0000313" key="1">
    <source>
        <dbReference type="EMBL" id="OGX90588.1"/>
    </source>
</evidence>
<name>A0A1G1TIB9_9BACT</name>
<gene>
    <name evidence="1" type="ORF">BEN49_22350</name>
</gene>
<dbReference type="EMBL" id="MDZA01000130">
    <property type="protein sequence ID" value="OGX90588.1"/>
    <property type="molecule type" value="Genomic_DNA"/>
</dbReference>
<proteinExistence type="predicted"/>
<keyword evidence="2" id="KW-1185">Reference proteome</keyword>
<dbReference type="AlphaFoldDB" id="A0A1G1TIB9"/>
<accession>A0A1G1TIB9</accession>
<organism evidence="1 2">
    <name type="scientific">Hymenobacter coccineus</name>
    <dbReference type="NCBI Taxonomy" id="1908235"/>
    <lineage>
        <taxon>Bacteria</taxon>
        <taxon>Pseudomonadati</taxon>
        <taxon>Bacteroidota</taxon>
        <taxon>Cytophagia</taxon>
        <taxon>Cytophagales</taxon>
        <taxon>Hymenobacteraceae</taxon>
        <taxon>Hymenobacter</taxon>
    </lineage>
</organism>
<protein>
    <submittedName>
        <fullName evidence="1">Uncharacterized protein</fullName>
    </submittedName>
</protein>
<sequence length="111" mass="12253">MAWLQRHLVGIDSFVRTEARLFDDRERGFPTGAIIRAVAAGVHRDGKFHADFAHRGVQQAVGVGGRPEARDDRTALLIGREHVRLIQRLGVVVGLGQKRFDGSVIGVVQFD</sequence>
<comment type="caution">
    <text evidence="1">The sequence shown here is derived from an EMBL/GenBank/DDBJ whole genome shotgun (WGS) entry which is preliminary data.</text>
</comment>
<reference evidence="1 2" key="1">
    <citation type="submission" date="2016-08" db="EMBL/GenBank/DDBJ databases">
        <title>Hymenobacter coccineus sp. nov., Hymenobacter lapidarius sp. nov. and Hymenobacter glacialis sp. nov., isolated from Antarctic soil.</title>
        <authorList>
            <person name="Sedlacek I."/>
            <person name="Kralova S."/>
            <person name="Kyrova K."/>
            <person name="Maslanova I."/>
            <person name="Stankova E."/>
            <person name="Vrbovska V."/>
            <person name="Nemec M."/>
            <person name="Bartak M."/>
            <person name="Svec P."/>
            <person name="Busse H.-J."/>
            <person name="Pantucek R."/>
        </authorList>
    </citation>
    <scope>NUCLEOTIDE SEQUENCE [LARGE SCALE GENOMIC DNA]</scope>
    <source>
        <strain evidence="1 2">CCM 8649</strain>
    </source>
</reference>
<dbReference type="Proteomes" id="UP000177506">
    <property type="component" value="Unassembled WGS sequence"/>
</dbReference>
<evidence type="ECO:0000313" key="2">
    <source>
        <dbReference type="Proteomes" id="UP000177506"/>
    </source>
</evidence>